<dbReference type="PANTHER" id="PTHR11786:SF0">
    <property type="entry name" value="ARYLAMINE N-ACETYLTRANSFERASE 4-RELATED"/>
    <property type="match status" value="1"/>
</dbReference>
<dbReference type="GO" id="GO:0016407">
    <property type="term" value="F:acetyltransferase activity"/>
    <property type="evidence" value="ECO:0007669"/>
    <property type="project" value="InterPro"/>
</dbReference>
<evidence type="ECO:0008006" key="5">
    <source>
        <dbReference type="Google" id="ProtNLM"/>
    </source>
</evidence>
<evidence type="ECO:0000256" key="1">
    <source>
        <dbReference type="ARBA" id="ARBA00006547"/>
    </source>
</evidence>
<comment type="similarity">
    <text evidence="1 2">Belongs to the arylamine N-acetyltransferase family.</text>
</comment>
<dbReference type="PANTHER" id="PTHR11786">
    <property type="entry name" value="N-HYDROXYARYLAMINE O-ACETYLTRANSFERASE"/>
    <property type="match status" value="1"/>
</dbReference>
<dbReference type="Proteomes" id="UP000014023">
    <property type="component" value="Unassembled WGS sequence"/>
</dbReference>
<evidence type="ECO:0000313" key="3">
    <source>
        <dbReference type="EMBL" id="EOO62365.1"/>
    </source>
</evidence>
<name>A0A9W5PYS1_BACCE</name>
<accession>A0A9W5PYS1</accession>
<dbReference type="Gene3D" id="3.30.2140.20">
    <property type="match status" value="1"/>
</dbReference>
<dbReference type="InterPro" id="IPR001447">
    <property type="entry name" value="Arylamine_N-AcTrfase"/>
</dbReference>
<dbReference type="AlphaFoldDB" id="A0A9W5PYS1"/>
<gene>
    <name evidence="3" type="ORF">IKE_05709</name>
</gene>
<proteinExistence type="inferred from homology"/>
<dbReference type="PRINTS" id="PR01543">
    <property type="entry name" value="ANATRNSFRASE"/>
</dbReference>
<dbReference type="InterPro" id="IPR053710">
    <property type="entry name" value="Arylamine_NAT_domain_sf"/>
</dbReference>
<dbReference type="RefSeq" id="WP_000968976.1">
    <property type="nucleotide sequence ID" value="NZ_KB976269.1"/>
</dbReference>
<dbReference type="InterPro" id="IPR038765">
    <property type="entry name" value="Papain-like_cys_pep_sf"/>
</dbReference>
<dbReference type="EMBL" id="AHFL01000052">
    <property type="protein sequence ID" value="EOO62365.1"/>
    <property type="molecule type" value="Genomic_DNA"/>
</dbReference>
<dbReference type="Pfam" id="PF00797">
    <property type="entry name" value="Acetyltransf_2"/>
    <property type="match status" value="1"/>
</dbReference>
<dbReference type="SUPFAM" id="SSF54001">
    <property type="entry name" value="Cysteine proteinases"/>
    <property type="match status" value="1"/>
</dbReference>
<evidence type="ECO:0000313" key="4">
    <source>
        <dbReference type="Proteomes" id="UP000014023"/>
    </source>
</evidence>
<protein>
    <recommendedName>
        <fullName evidence="5">N-hydroxyarylamine O-acetyltransferase</fullName>
    </recommendedName>
</protein>
<evidence type="ECO:0000256" key="2">
    <source>
        <dbReference type="RuleBase" id="RU003452"/>
    </source>
</evidence>
<sequence length="258" mass="30577">MMDLKSNFFERLGLFKKNVSFENLHDILLKMGRAIPYENIDIVNKKVKEISRAKIQDKLLVRRRGGMCYELNLLLYYVLSDSGFDVYMGKGTLYDSKTREWERYDTHTFVILQYKKEQYIIDGGLASRNPLYPIPLNGEIISSYTGKHRIDKRFTKKGNYILEMNKEDTIKKNDNWEIVYAFNLDKINERTIQQLVLEYQKIFSQKQMLFKFTDNGYITLTQQNITRTTNGKKKKIAINNEMFNQILVEVFDILPENQ</sequence>
<comment type="caution">
    <text evidence="3">The sequence shown here is derived from an EMBL/GenBank/DDBJ whole genome shotgun (WGS) entry which is preliminary data.</text>
</comment>
<organism evidence="3 4">
    <name type="scientific">Bacillus cereus VD196</name>
    <dbReference type="NCBI Taxonomy" id="1053243"/>
    <lineage>
        <taxon>Bacteria</taxon>
        <taxon>Bacillati</taxon>
        <taxon>Bacillota</taxon>
        <taxon>Bacilli</taxon>
        <taxon>Bacillales</taxon>
        <taxon>Bacillaceae</taxon>
        <taxon>Bacillus</taxon>
        <taxon>Bacillus cereus group</taxon>
    </lineage>
</organism>
<reference evidence="3 4" key="1">
    <citation type="submission" date="2012-12" db="EMBL/GenBank/DDBJ databases">
        <title>The Genome Sequence of Bacillus cereus VD196.</title>
        <authorList>
            <consortium name="The Broad Institute Genome Sequencing Platform"/>
            <consortium name="The Broad Institute Genome Sequencing Center for Infectious Disease"/>
            <person name="Feldgarden M."/>
            <person name="Van der Auwera G.A."/>
            <person name="Mahillon J."/>
            <person name="Duprez V."/>
            <person name="Timmery S."/>
            <person name="Mattelet C."/>
            <person name="Dierick K."/>
            <person name="Sun M."/>
            <person name="Yu Z."/>
            <person name="Zhu L."/>
            <person name="Hu X."/>
            <person name="Shank E.B."/>
            <person name="Swiecicka I."/>
            <person name="Hansen B.M."/>
            <person name="Andrup L."/>
            <person name="Walker B."/>
            <person name="Young S.K."/>
            <person name="Zeng Q."/>
            <person name="Gargeya S."/>
            <person name="Fitzgerald M."/>
            <person name="Haas B."/>
            <person name="Abouelleil A."/>
            <person name="Alvarado L."/>
            <person name="Arachchi H.M."/>
            <person name="Berlin A.M."/>
            <person name="Chapman S.B."/>
            <person name="Dewar J."/>
            <person name="Goldberg J."/>
            <person name="Griggs A."/>
            <person name="Gujja S."/>
            <person name="Hansen M."/>
            <person name="Howarth C."/>
            <person name="Imamovic A."/>
            <person name="Larimer J."/>
            <person name="McCowan C."/>
            <person name="Murphy C."/>
            <person name="Neiman D."/>
            <person name="Pearson M."/>
            <person name="Priest M."/>
            <person name="Roberts A."/>
            <person name="Saif S."/>
            <person name="Shea T."/>
            <person name="Sisk P."/>
            <person name="Sykes S."/>
            <person name="Wortman J."/>
            <person name="Nusbaum C."/>
            <person name="Birren B."/>
        </authorList>
    </citation>
    <scope>NUCLEOTIDE SEQUENCE [LARGE SCALE GENOMIC DNA]</scope>
    <source>
        <strain evidence="3 4">VD196</strain>
    </source>
</reference>